<dbReference type="Proteomes" id="UP000636709">
    <property type="component" value="Unassembled WGS sequence"/>
</dbReference>
<sequence>MVIRSREAFRSTIYCEIVIVAVWCIWCHRNSIVSNGQSLSFAAWRRCFLKEVELVTLRVKPELKDKIVSFVSSL</sequence>
<dbReference type="AlphaFoldDB" id="A0A835ENC7"/>
<protein>
    <submittedName>
        <fullName evidence="1">Uncharacterized protein</fullName>
    </submittedName>
</protein>
<name>A0A835ENC7_9POAL</name>
<evidence type="ECO:0000313" key="2">
    <source>
        <dbReference type="Proteomes" id="UP000636709"/>
    </source>
</evidence>
<keyword evidence="2" id="KW-1185">Reference proteome</keyword>
<comment type="caution">
    <text evidence="1">The sequence shown here is derived from an EMBL/GenBank/DDBJ whole genome shotgun (WGS) entry which is preliminary data.</text>
</comment>
<reference evidence="1" key="1">
    <citation type="submission" date="2020-07" db="EMBL/GenBank/DDBJ databases">
        <title>Genome sequence and genetic diversity analysis of an under-domesticated orphan crop, white fonio (Digitaria exilis).</title>
        <authorList>
            <person name="Bennetzen J.L."/>
            <person name="Chen S."/>
            <person name="Ma X."/>
            <person name="Wang X."/>
            <person name="Yssel A.E.J."/>
            <person name="Chaluvadi S.R."/>
            <person name="Johnson M."/>
            <person name="Gangashetty P."/>
            <person name="Hamidou F."/>
            <person name="Sanogo M.D."/>
            <person name="Zwaenepoel A."/>
            <person name="Wallace J."/>
            <person name="Van De Peer Y."/>
            <person name="Van Deynze A."/>
        </authorList>
    </citation>
    <scope>NUCLEOTIDE SEQUENCE</scope>
    <source>
        <tissue evidence="1">Leaves</tissue>
    </source>
</reference>
<proteinExistence type="predicted"/>
<accession>A0A835ENC7</accession>
<gene>
    <name evidence="1" type="ORF">HU200_033089</name>
</gene>
<dbReference type="EMBL" id="JACEFO010001793">
    <property type="protein sequence ID" value="KAF8702161.1"/>
    <property type="molecule type" value="Genomic_DNA"/>
</dbReference>
<evidence type="ECO:0000313" key="1">
    <source>
        <dbReference type="EMBL" id="KAF8702161.1"/>
    </source>
</evidence>
<organism evidence="1 2">
    <name type="scientific">Digitaria exilis</name>
    <dbReference type="NCBI Taxonomy" id="1010633"/>
    <lineage>
        <taxon>Eukaryota</taxon>
        <taxon>Viridiplantae</taxon>
        <taxon>Streptophyta</taxon>
        <taxon>Embryophyta</taxon>
        <taxon>Tracheophyta</taxon>
        <taxon>Spermatophyta</taxon>
        <taxon>Magnoliopsida</taxon>
        <taxon>Liliopsida</taxon>
        <taxon>Poales</taxon>
        <taxon>Poaceae</taxon>
        <taxon>PACMAD clade</taxon>
        <taxon>Panicoideae</taxon>
        <taxon>Panicodae</taxon>
        <taxon>Paniceae</taxon>
        <taxon>Anthephorinae</taxon>
        <taxon>Digitaria</taxon>
    </lineage>
</organism>